<gene>
    <name evidence="7" type="ORF">FHS31_002593</name>
</gene>
<accession>A0ABX0TTW2</accession>
<keyword evidence="2" id="KW-0697">Rotamase</keyword>
<dbReference type="GO" id="GO:0003755">
    <property type="term" value="F:peptidyl-prolyl cis-trans isomerase activity"/>
    <property type="evidence" value="ECO:0007669"/>
    <property type="project" value="UniProtKB-EC"/>
</dbReference>
<evidence type="ECO:0000256" key="2">
    <source>
        <dbReference type="ARBA" id="ARBA00023110"/>
    </source>
</evidence>
<feature type="signal peptide" evidence="5">
    <location>
        <begin position="1"/>
        <end position="18"/>
    </location>
</feature>
<dbReference type="PANTHER" id="PTHR43246">
    <property type="entry name" value="PEPTIDYL-PROLYL CIS-TRANS ISOMERASE CYP38, CHLOROPLASTIC"/>
    <property type="match status" value="1"/>
</dbReference>
<evidence type="ECO:0000256" key="1">
    <source>
        <dbReference type="ARBA" id="ARBA00013194"/>
    </source>
</evidence>
<feature type="chain" id="PRO_5045735572" description="peptidylprolyl isomerase" evidence="5">
    <location>
        <begin position="19"/>
        <end position="223"/>
    </location>
</feature>
<dbReference type="EMBL" id="JAAOZC010000007">
    <property type="protein sequence ID" value="NIJ08963.1"/>
    <property type="molecule type" value="Genomic_DNA"/>
</dbReference>
<dbReference type="Proteomes" id="UP000727456">
    <property type="component" value="Unassembled WGS sequence"/>
</dbReference>
<dbReference type="Pfam" id="PF00160">
    <property type="entry name" value="Pro_isomerase"/>
    <property type="match status" value="1"/>
</dbReference>
<feature type="domain" description="PPIase cyclophilin-type" evidence="6">
    <location>
        <begin position="61"/>
        <end position="221"/>
    </location>
</feature>
<dbReference type="PROSITE" id="PS50072">
    <property type="entry name" value="CSA_PPIASE_2"/>
    <property type="match status" value="1"/>
</dbReference>
<keyword evidence="3 7" id="KW-0413">Isomerase</keyword>
<dbReference type="InterPro" id="IPR044665">
    <property type="entry name" value="E_coli_cyclophilin_A-like"/>
</dbReference>
<proteinExistence type="predicted"/>
<keyword evidence="8" id="KW-1185">Reference proteome</keyword>
<evidence type="ECO:0000256" key="5">
    <source>
        <dbReference type="SAM" id="SignalP"/>
    </source>
</evidence>
<comment type="caution">
    <text evidence="7">The sequence shown here is derived from an EMBL/GenBank/DDBJ whole genome shotgun (WGS) entry which is preliminary data.</text>
</comment>
<dbReference type="SUPFAM" id="SSF50891">
    <property type="entry name" value="Cyclophilin-like"/>
    <property type="match status" value="1"/>
</dbReference>
<evidence type="ECO:0000259" key="6">
    <source>
        <dbReference type="PROSITE" id="PS50072"/>
    </source>
</evidence>
<evidence type="ECO:0000256" key="4">
    <source>
        <dbReference type="SAM" id="MobiDB-lite"/>
    </source>
</evidence>
<dbReference type="InterPro" id="IPR029000">
    <property type="entry name" value="Cyclophilin-like_dom_sf"/>
</dbReference>
<feature type="region of interest" description="Disordered" evidence="4">
    <location>
        <begin position="22"/>
        <end position="44"/>
    </location>
</feature>
<dbReference type="EC" id="5.2.1.8" evidence="1"/>
<evidence type="ECO:0000313" key="8">
    <source>
        <dbReference type="Proteomes" id="UP000727456"/>
    </source>
</evidence>
<dbReference type="InterPro" id="IPR002130">
    <property type="entry name" value="Cyclophilin-type_PPIase_dom"/>
</dbReference>
<protein>
    <recommendedName>
        <fullName evidence="1">peptidylprolyl isomerase</fullName>
        <ecNumber evidence="1">5.2.1.8</ecNumber>
    </recommendedName>
</protein>
<name>A0ABX0TTW2_9SPHN</name>
<dbReference type="Gene3D" id="2.40.100.10">
    <property type="entry name" value="Cyclophilin-like"/>
    <property type="match status" value="1"/>
</dbReference>
<evidence type="ECO:0000256" key="3">
    <source>
        <dbReference type="ARBA" id="ARBA00023235"/>
    </source>
</evidence>
<keyword evidence="5" id="KW-0732">Signal</keyword>
<dbReference type="RefSeq" id="WP_167074128.1">
    <property type="nucleotide sequence ID" value="NZ_JAAOZC010000007.1"/>
</dbReference>
<reference evidence="7 8" key="1">
    <citation type="submission" date="2020-03" db="EMBL/GenBank/DDBJ databases">
        <title>Genomic Encyclopedia of Type Strains, Phase III (KMG-III): the genomes of soil and plant-associated and newly described type strains.</title>
        <authorList>
            <person name="Whitman W."/>
        </authorList>
    </citation>
    <scope>NUCLEOTIDE SEQUENCE [LARGE SCALE GENOMIC DNA]</scope>
    <source>
        <strain evidence="7 8">CECT 8804</strain>
    </source>
</reference>
<sequence length="223" mass="23406">MRIWIAALALSVAAPAFAQVPPAEPTAPPPVTAPPPTAATPTPPSPPAYAVVHVRLTTSEGPITLAIEKQRAPISAGYFLKYVDQKRLDGTVFYRAVKVAPGYGLIQGGPRNDPKRVLPAIPHEPTSKTGLSHTDGTISFARGAPGTATGDFFIVIGDLSTMDADPKQPGDNQGFAAFGHVIEGMDIVKRILDEPTSATAGPATMKGQMLVQPIKILTARRTD</sequence>
<evidence type="ECO:0000313" key="7">
    <source>
        <dbReference type="EMBL" id="NIJ08963.1"/>
    </source>
</evidence>
<organism evidence="7 8">
    <name type="scientific">Sphingomonas vulcanisoli</name>
    <dbReference type="NCBI Taxonomy" id="1658060"/>
    <lineage>
        <taxon>Bacteria</taxon>
        <taxon>Pseudomonadati</taxon>
        <taxon>Pseudomonadota</taxon>
        <taxon>Alphaproteobacteria</taxon>
        <taxon>Sphingomonadales</taxon>
        <taxon>Sphingomonadaceae</taxon>
        <taxon>Sphingomonas</taxon>
    </lineage>
</organism>